<dbReference type="Proteomes" id="UP000586827">
    <property type="component" value="Unassembled WGS sequence"/>
</dbReference>
<dbReference type="EMBL" id="JABELX010000003">
    <property type="protein sequence ID" value="NNH69856.1"/>
    <property type="molecule type" value="Genomic_DNA"/>
</dbReference>
<dbReference type="InterPro" id="IPR007921">
    <property type="entry name" value="CHAP_dom"/>
</dbReference>
<evidence type="ECO:0000313" key="4">
    <source>
        <dbReference type="Proteomes" id="UP000586827"/>
    </source>
</evidence>
<dbReference type="AlphaFoldDB" id="A0A849BXR2"/>
<keyword evidence="1" id="KW-0812">Transmembrane</keyword>
<keyword evidence="4" id="KW-1185">Reference proteome</keyword>
<protein>
    <submittedName>
        <fullName evidence="3">CHAP domain-containing protein</fullName>
    </submittedName>
</protein>
<comment type="caution">
    <text evidence="3">The sequence shown here is derived from an EMBL/GenBank/DDBJ whole genome shotgun (WGS) entry which is preliminary data.</text>
</comment>
<evidence type="ECO:0000259" key="2">
    <source>
        <dbReference type="Pfam" id="PF05257"/>
    </source>
</evidence>
<dbReference type="Pfam" id="PF05257">
    <property type="entry name" value="CHAP"/>
    <property type="match status" value="1"/>
</dbReference>
<reference evidence="3 4" key="1">
    <citation type="submission" date="2020-05" db="EMBL/GenBank/DDBJ databases">
        <title>MicrobeNet Type strains.</title>
        <authorList>
            <person name="Nicholson A.C."/>
        </authorList>
    </citation>
    <scope>NUCLEOTIDE SEQUENCE [LARGE SCALE GENOMIC DNA]</scope>
    <source>
        <strain evidence="3 4">JCM 3224</strain>
    </source>
</reference>
<gene>
    <name evidence="3" type="ORF">HLB23_08250</name>
</gene>
<organism evidence="3 4">
    <name type="scientific">Nocardia uniformis</name>
    <dbReference type="NCBI Taxonomy" id="53432"/>
    <lineage>
        <taxon>Bacteria</taxon>
        <taxon>Bacillati</taxon>
        <taxon>Actinomycetota</taxon>
        <taxon>Actinomycetes</taxon>
        <taxon>Mycobacteriales</taxon>
        <taxon>Nocardiaceae</taxon>
        <taxon>Nocardia</taxon>
    </lineage>
</organism>
<feature type="transmembrane region" description="Helical" evidence="1">
    <location>
        <begin position="17"/>
        <end position="38"/>
    </location>
</feature>
<feature type="domain" description="Peptidase C51" evidence="2">
    <location>
        <begin position="91"/>
        <end position="178"/>
    </location>
</feature>
<keyword evidence="1" id="KW-0472">Membrane</keyword>
<evidence type="ECO:0000256" key="1">
    <source>
        <dbReference type="SAM" id="Phobius"/>
    </source>
</evidence>
<accession>A0A849BXR2</accession>
<name>A0A849BXR2_9NOCA</name>
<dbReference type="RefSeq" id="WP_067517744.1">
    <property type="nucleotide sequence ID" value="NZ_JABELX010000003.1"/>
</dbReference>
<sequence length="202" mass="22031">MSTQELAPTRRSGGSRWLAAFAVLATVAILGVVGVLWWQQDSPPALAGERLTSFPTVDRSGLDDTQIRIVEVLRTEFAQQNDGTVYAEGVDEPWCADFVSWVMREAGQPLANPNSGSWRIPGVYTLTEYYQGNNRFEAPGYLAKTGDVVLYSDASAFNQHTNIVVAADGDAITTVGGNEFGRITIHRFRPAEVFGLVGYGRL</sequence>
<evidence type="ECO:0000313" key="3">
    <source>
        <dbReference type="EMBL" id="NNH69856.1"/>
    </source>
</evidence>
<proteinExistence type="predicted"/>
<keyword evidence="1" id="KW-1133">Transmembrane helix</keyword>